<dbReference type="GO" id="GO:0046976">
    <property type="term" value="F:histone H3K27 methyltransferase activity"/>
    <property type="evidence" value="ECO:0007669"/>
    <property type="project" value="TreeGrafter"/>
</dbReference>
<name>A0A165N7K7_9APHY</name>
<dbReference type="GO" id="GO:0003682">
    <property type="term" value="F:chromatin binding"/>
    <property type="evidence" value="ECO:0007669"/>
    <property type="project" value="TreeGrafter"/>
</dbReference>
<dbReference type="AlphaFoldDB" id="A0A165N7K7"/>
<dbReference type="OrthoDB" id="6141102at2759"/>
<dbReference type="PANTHER" id="PTHR45747">
    <property type="entry name" value="HISTONE-LYSINE N-METHYLTRANSFERASE E(Z)"/>
    <property type="match status" value="1"/>
</dbReference>
<dbReference type="SUPFAM" id="SSF82199">
    <property type="entry name" value="SET domain"/>
    <property type="match status" value="1"/>
</dbReference>
<dbReference type="GO" id="GO:0035098">
    <property type="term" value="C:ESC/E(Z) complex"/>
    <property type="evidence" value="ECO:0007669"/>
    <property type="project" value="TreeGrafter"/>
</dbReference>
<dbReference type="Pfam" id="PF00856">
    <property type="entry name" value="SET"/>
    <property type="match status" value="1"/>
</dbReference>
<proteinExistence type="predicted"/>
<evidence type="ECO:0000256" key="2">
    <source>
        <dbReference type="ARBA" id="ARBA00023163"/>
    </source>
</evidence>
<dbReference type="EMBL" id="KV429086">
    <property type="protein sequence ID" value="KZT66618.1"/>
    <property type="molecule type" value="Genomic_DNA"/>
</dbReference>
<dbReference type="Gene3D" id="2.170.270.10">
    <property type="entry name" value="SET domain"/>
    <property type="match status" value="1"/>
</dbReference>
<dbReference type="Proteomes" id="UP000076727">
    <property type="component" value="Unassembled WGS sequence"/>
</dbReference>
<dbReference type="InterPro" id="IPR046341">
    <property type="entry name" value="SET_dom_sf"/>
</dbReference>
<keyword evidence="1" id="KW-0805">Transcription regulation</keyword>
<dbReference type="PROSITE" id="PS50280">
    <property type="entry name" value="SET"/>
    <property type="match status" value="1"/>
</dbReference>
<dbReference type="GO" id="GO:0031507">
    <property type="term" value="P:heterochromatin formation"/>
    <property type="evidence" value="ECO:0007669"/>
    <property type="project" value="TreeGrafter"/>
</dbReference>
<evidence type="ECO:0000313" key="4">
    <source>
        <dbReference type="EMBL" id="KZT66618.1"/>
    </source>
</evidence>
<dbReference type="InterPro" id="IPR001214">
    <property type="entry name" value="SET_dom"/>
</dbReference>
<keyword evidence="5" id="KW-1185">Reference proteome</keyword>
<accession>A0A165N7K7</accession>
<organism evidence="4 5">
    <name type="scientific">Daedalea quercina L-15889</name>
    <dbReference type="NCBI Taxonomy" id="1314783"/>
    <lineage>
        <taxon>Eukaryota</taxon>
        <taxon>Fungi</taxon>
        <taxon>Dikarya</taxon>
        <taxon>Basidiomycota</taxon>
        <taxon>Agaricomycotina</taxon>
        <taxon>Agaricomycetes</taxon>
        <taxon>Polyporales</taxon>
        <taxon>Fomitopsis</taxon>
    </lineage>
</organism>
<dbReference type="InterPro" id="IPR045318">
    <property type="entry name" value="EZH1/2-like"/>
</dbReference>
<reference evidence="4 5" key="1">
    <citation type="journal article" date="2016" name="Mol. Biol. Evol.">
        <title>Comparative Genomics of Early-Diverging Mushroom-Forming Fungi Provides Insights into the Origins of Lignocellulose Decay Capabilities.</title>
        <authorList>
            <person name="Nagy L.G."/>
            <person name="Riley R."/>
            <person name="Tritt A."/>
            <person name="Adam C."/>
            <person name="Daum C."/>
            <person name="Floudas D."/>
            <person name="Sun H."/>
            <person name="Yadav J.S."/>
            <person name="Pangilinan J."/>
            <person name="Larsson K.H."/>
            <person name="Matsuura K."/>
            <person name="Barry K."/>
            <person name="Labutti K."/>
            <person name="Kuo R."/>
            <person name="Ohm R.A."/>
            <person name="Bhattacharya S.S."/>
            <person name="Shirouzu T."/>
            <person name="Yoshinaga Y."/>
            <person name="Martin F.M."/>
            <person name="Grigoriev I.V."/>
            <person name="Hibbett D.S."/>
        </authorList>
    </citation>
    <scope>NUCLEOTIDE SEQUENCE [LARGE SCALE GENOMIC DNA]</scope>
    <source>
        <strain evidence="4 5">L-15889</strain>
    </source>
</reference>
<sequence>MPKSTAIGEYIAELFPNEFNEQLDIVQKHRHLNYTFTLNADHILDSAWVGNDTRYLNHAQGEGENTTAEIQWVSGEHRILFFTTRYIKKGEELLFNYGENYWLG</sequence>
<evidence type="ECO:0000256" key="1">
    <source>
        <dbReference type="ARBA" id="ARBA00023015"/>
    </source>
</evidence>
<dbReference type="PANTHER" id="PTHR45747:SF4">
    <property type="entry name" value="HISTONE-LYSINE N-METHYLTRANSFERASE E(Z)"/>
    <property type="match status" value="1"/>
</dbReference>
<feature type="domain" description="SET" evidence="3">
    <location>
        <begin position="1"/>
        <end position="98"/>
    </location>
</feature>
<protein>
    <submittedName>
        <fullName evidence="4">SET domain-containing protein</fullName>
    </submittedName>
</protein>
<dbReference type="STRING" id="1314783.A0A165N7K7"/>
<evidence type="ECO:0000313" key="5">
    <source>
        <dbReference type="Proteomes" id="UP000076727"/>
    </source>
</evidence>
<gene>
    <name evidence="4" type="ORF">DAEQUDRAFT_445164</name>
</gene>
<keyword evidence="2" id="KW-0804">Transcription</keyword>
<evidence type="ECO:0000259" key="3">
    <source>
        <dbReference type="PROSITE" id="PS50280"/>
    </source>
</evidence>